<dbReference type="OrthoDB" id="118951at2759"/>
<dbReference type="EMBL" id="CAJPIZ010001579">
    <property type="protein sequence ID" value="CAG2103732.1"/>
    <property type="molecule type" value="Genomic_DNA"/>
</dbReference>
<evidence type="ECO:0000313" key="2">
    <source>
        <dbReference type="EMBL" id="CAD7623302.1"/>
    </source>
</evidence>
<evidence type="ECO:0000256" key="1">
    <source>
        <dbReference type="SAM" id="Phobius"/>
    </source>
</evidence>
<name>A0A7R9KHT0_9ACAR</name>
<dbReference type="AlphaFoldDB" id="A0A7R9KHT0"/>
<accession>A0A7R9KHT0</accession>
<gene>
    <name evidence="2" type="ORF">OSB1V03_LOCUS3759</name>
</gene>
<organism evidence="2">
    <name type="scientific">Medioppia subpectinata</name>
    <dbReference type="NCBI Taxonomy" id="1979941"/>
    <lineage>
        <taxon>Eukaryota</taxon>
        <taxon>Metazoa</taxon>
        <taxon>Ecdysozoa</taxon>
        <taxon>Arthropoda</taxon>
        <taxon>Chelicerata</taxon>
        <taxon>Arachnida</taxon>
        <taxon>Acari</taxon>
        <taxon>Acariformes</taxon>
        <taxon>Sarcoptiformes</taxon>
        <taxon>Oribatida</taxon>
        <taxon>Brachypylina</taxon>
        <taxon>Oppioidea</taxon>
        <taxon>Oppiidae</taxon>
        <taxon>Medioppia</taxon>
    </lineage>
</organism>
<keyword evidence="3" id="KW-1185">Reference proteome</keyword>
<evidence type="ECO:0000313" key="3">
    <source>
        <dbReference type="Proteomes" id="UP000759131"/>
    </source>
</evidence>
<sequence>MVSDRYYDKQVIDICAVHVSNMVNICIGATGHSHSTIYHTVIQGRQIIKCVTLYKACELRRNVSKRDDIILGSALLGELPVFSAWERCSTDLYTSLVSCYAVIYGHESRGRLTRFLSSRYWRPFRASQQTSYLFHVLSFMPKEYTINSVVIYGIVLFGANYIVTIPLALVFELPAIKLQQITFDNSLMGHSLWDYISGPQCFSDESHYIMASIPVLMCWHSVSDLGLNLLSQLLLYFRINPLECQLRGIGSGEEHI</sequence>
<dbReference type="Proteomes" id="UP000759131">
    <property type="component" value="Unassembled WGS sequence"/>
</dbReference>
<keyword evidence="1" id="KW-1133">Transmembrane helix</keyword>
<feature type="transmembrane region" description="Helical" evidence="1">
    <location>
        <begin position="149"/>
        <end position="171"/>
    </location>
</feature>
<keyword evidence="1" id="KW-0472">Membrane</keyword>
<keyword evidence="1" id="KW-0812">Transmembrane</keyword>
<proteinExistence type="predicted"/>
<dbReference type="EMBL" id="OC856154">
    <property type="protein sequence ID" value="CAD7623302.1"/>
    <property type="molecule type" value="Genomic_DNA"/>
</dbReference>
<protein>
    <submittedName>
        <fullName evidence="2">Uncharacterized protein</fullName>
    </submittedName>
</protein>
<reference evidence="2" key="1">
    <citation type="submission" date="2020-11" db="EMBL/GenBank/DDBJ databases">
        <authorList>
            <person name="Tran Van P."/>
        </authorList>
    </citation>
    <scope>NUCLEOTIDE SEQUENCE</scope>
</reference>